<keyword evidence="1" id="KW-0805">Transcription regulation</keyword>
<dbReference type="InterPro" id="IPR028082">
    <property type="entry name" value="Peripla_BP_I"/>
</dbReference>
<dbReference type="EMBL" id="JBHTCE010000001">
    <property type="protein sequence ID" value="MFC7389869.1"/>
    <property type="molecule type" value="Genomic_DNA"/>
</dbReference>
<dbReference type="Pfam" id="PF13377">
    <property type="entry name" value="Peripla_BP_3"/>
    <property type="match status" value="1"/>
</dbReference>
<accession>A0ABW2PK65</accession>
<sequence length="329" mass="36410">MKQVTIKDIAEIAGVAKSTVSRYLNGGSVGKATREKLDRVIRETNYEPNQFAQSLKSKQTKMIGVIVPRLDSYAASRTMMGIDERLTERGYQMLVVNTAQQTEREIEQLYNLAKQKVAGIIWLGTTVTERHIEAIEAIQIPVLLIGQQHDNVHSLVYPDYEAAYALGTRFTEWGHRNVVYVGVSEVDIAVGQNRRDGFLKALHEAGAHVNLVQTTFKIEDAIPVGEQLAKEIDSTSLIICATDNIALGVLKGLANQGISVPNDVSVSGFGGYDFTEVLHPSITTVHLPYRRTGAKSADMMLQLLHGDDVPMKTFTIFELKVRESVDKIK</sequence>
<feature type="domain" description="HTH lacI-type" evidence="4">
    <location>
        <begin position="4"/>
        <end position="57"/>
    </location>
</feature>
<keyword evidence="3" id="KW-0804">Transcription</keyword>
<evidence type="ECO:0000256" key="1">
    <source>
        <dbReference type="ARBA" id="ARBA00023015"/>
    </source>
</evidence>
<dbReference type="Gene3D" id="3.40.50.2300">
    <property type="match status" value="2"/>
</dbReference>
<dbReference type="PROSITE" id="PS50932">
    <property type="entry name" value="HTH_LACI_2"/>
    <property type="match status" value="1"/>
</dbReference>
<dbReference type="PANTHER" id="PTHR30146:SF154">
    <property type="entry name" value="TRANSCRIPTION REGULATOR, MEMBER OF GALR FAMILY"/>
    <property type="match status" value="1"/>
</dbReference>
<dbReference type="SUPFAM" id="SSF47413">
    <property type="entry name" value="lambda repressor-like DNA-binding domains"/>
    <property type="match status" value="1"/>
</dbReference>
<organism evidence="5 6">
    <name type="scientific">Exiguobacterium aestuarii</name>
    <dbReference type="NCBI Taxonomy" id="273527"/>
    <lineage>
        <taxon>Bacteria</taxon>
        <taxon>Bacillati</taxon>
        <taxon>Bacillota</taxon>
        <taxon>Bacilli</taxon>
        <taxon>Bacillales</taxon>
        <taxon>Bacillales Family XII. Incertae Sedis</taxon>
        <taxon>Exiguobacterium</taxon>
    </lineage>
</organism>
<evidence type="ECO:0000256" key="3">
    <source>
        <dbReference type="ARBA" id="ARBA00023163"/>
    </source>
</evidence>
<dbReference type="InterPro" id="IPR010982">
    <property type="entry name" value="Lambda_DNA-bd_dom_sf"/>
</dbReference>
<evidence type="ECO:0000313" key="6">
    <source>
        <dbReference type="Proteomes" id="UP001596439"/>
    </source>
</evidence>
<dbReference type="CDD" id="cd01542">
    <property type="entry name" value="PBP1_TreR-like"/>
    <property type="match status" value="1"/>
</dbReference>
<dbReference type="PANTHER" id="PTHR30146">
    <property type="entry name" value="LACI-RELATED TRANSCRIPTIONAL REPRESSOR"/>
    <property type="match status" value="1"/>
</dbReference>
<evidence type="ECO:0000259" key="4">
    <source>
        <dbReference type="PROSITE" id="PS50932"/>
    </source>
</evidence>
<protein>
    <submittedName>
        <fullName evidence="5">LacI family DNA-binding transcriptional regulator</fullName>
    </submittedName>
</protein>
<dbReference type="Gene3D" id="1.10.260.40">
    <property type="entry name" value="lambda repressor-like DNA-binding domains"/>
    <property type="match status" value="1"/>
</dbReference>
<dbReference type="CDD" id="cd01392">
    <property type="entry name" value="HTH_LacI"/>
    <property type="match status" value="1"/>
</dbReference>
<dbReference type="SMART" id="SM00354">
    <property type="entry name" value="HTH_LACI"/>
    <property type="match status" value="1"/>
</dbReference>
<dbReference type="RefSeq" id="WP_214788243.1">
    <property type="nucleotide sequence ID" value="NZ_JBHSGY010000001.1"/>
</dbReference>
<dbReference type="Pfam" id="PF00356">
    <property type="entry name" value="LacI"/>
    <property type="match status" value="1"/>
</dbReference>
<dbReference type="GO" id="GO:0003677">
    <property type="term" value="F:DNA binding"/>
    <property type="evidence" value="ECO:0007669"/>
    <property type="project" value="UniProtKB-KW"/>
</dbReference>
<comment type="caution">
    <text evidence="5">The sequence shown here is derived from an EMBL/GenBank/DDBJ whole genome shotgun (WGS) entry which is preliminary data.</text>
</comment>
<dbReference type="InterPro" id="IPR000843">
    <property type="entry name" value="HTH_LacI"/>
</dbReference>
<keyword evidence="2 5" id="KW-0238">DNA-binding</keyword>
<dbReference type="Proteomes" id="UP001596439">
    <property type="component" value="Unassembled WGS sequence"/>
</dbReference>
<evidence type="ECO:0000313" key="5">
    <source>
        <dbReference type="EMBL" id="MFC7389869.1"/>
    </source>
</evidence>
<evidence type="ECO:0000256" key="2">
    <source>
        <dbReference type="ARBA" id="ARBA00023125"/>
    </source>
</evidence>
<gene>
    <name evidence="5" type="ORF">ACFQO8_06895</name>
</gene>
<proteinExistence type="predicted"/>
<reference evidence="6" key="1">
    <citation type="journal article" date="2019" name="Int. J. Syst. Evol. Microbiol.">
        <title>The Global Catalogue of Microorganisms (GCM) 10K type strain sequencing project: providing services to taxonomists for standard genome sequencing and annotation.</title>
        <authorList>
            <consortium name="The Broad Institute Genomics Platform"/>
            <consortium name="The Broad Institute Genome Sequencing Center for Infectious Disease"/>
            <person name="Wu L."/>
            <person name="Ma J."/>
        </authorList>
    </citation>
    <scope>NUCLEOTIDE SEQUENCE [LARGE SCALE GENOMIC DNA]</scope>
    <source>
        <strain evidence="6">CCUG 55590</strain>
    </source>
</reference>
<name>A0ABW2PK65_9BACL</name>
<dbReference type="SUPFAM" id="SSF53822">
    <property type="entry name" value="Periplasmic binding protein-like I"/>
    <property type="match status" value="1"/>
</dbReference>
<dbReference type="InterPro" id="IPR046335">
    <property type="entry name" value="LacI/GalR-like_sensor"/>
</dbReference>
<dbReference type="PRINTS" id="PR00036">
    <property type="entry name" value="HTHLACI"/>
</dbReference>
<keyword evidence="6" id="KW-1185">Reference proteome</keyword>